<feature type="domain" description="Thioredoxin" evidence="6">
    <location>
        <begin position="226"/>
        <end position="369"/>
    </location>
</feature>
<sequence length="369" mass="41225">MTSLKLMLVLLLAATGASAQTVSIKGTVTGDTKGKNKVYITDLNAYKDSATIQNGRFALEIAFKGPQALFMHMEYEPGYRPFRVVFDKAGTINAQMDVQSYVVKFSGLETPTIFNDFNNKEIAMHRQVNEELKKKFGSAFLDQGTPNYNALMLERDRLSKEKMLDLLREQVSKFPGSYATTYALADLTVAYPLVLKEELYNKLSAAGKATEKGKELNAMIQGTKNSVLGSTVADFTLYDIEGKAISFSKYKGRYVLVDFWASWCSPCRASFPRLKHVYEKLHKKGLEILSVSIDADKKNWLKAVGEDNLPWTQVLDTKQIAKIGFAVSAIPNIFLISPEGKLLFKELGSDPNGGTEMEKKLEEIFKEKI</sequence>
<dbReference type="CDD" id="cd02966">
    <property type="entry name" value="TlpA_like_family"/>
    <property type="match status" value="1"/>
</dbReference>
<gene>
    <name evidence="7" type="ORF">SAMN05421820_101502</name>
</gene>
<proteinExistence type="predicted"/>
<evidence type="ECO:0000256" key="2">
    <source>
        <dbReference type="ARBA" id="ARBA00022748"/>
    </source>
</evidence>
<dbReference type="OrthoDB" id="640449at2"/>
<dbReference type="InterPro" id="IPR036249">
    <property type="entry name" value="Thioredoxin-like_sf"/>
</dbReference>
<evidence type="ECO:0000256" key="3">
    <source>
        <dbReference type="ARBA" id="ARBA00023157"/>
    </source>
</evidence>
<feature type="signal peptide" evidence="5">
    <location>
        <begin position="1"/>
        <end position="19"/>
    </location>
</feature>
<keyword evidence="5" id="KW-0732">Signal</keyword>
<dbReference type="EMBL" id="FNGY01000001">
    <property type="protein sequence ID" value="SDL46024.1"/>
    <property type="molecule type" value="Genomic_DNA"/>
</dbReference>
<evidence type="ECO:0000256" key="5">
    <source>
        <dbReference type="SAM" id="SignalP"/>
    </source>
</evidence>
<evidence type="ECO:0000259" key="6">
    <source>
        <dbReference type="PROSITE" id="PS51352"/>
    </source>
</evidence>
<dbReference type="InterPro" id="IPR013766">
    <property type="entry name" value="Thioredoxin_domain"/>
</dbReference>
<dbReference type="GO" id="GO:0016853">
    <property type="term" value="F:isomerase activity"/>
    <property type="evidence" value="ECO:0007669"/>
    <property type="project" value="UniProtKB-KW"/>
</dbReference>
<dbReference type="PROSITE" id="PS51352">
    <property type="entry name" value="THIOREDOXIN_2"/>
    <property type="match status" value="1"/>
</dbReference>
<dbReference type="GO" id="GO:0030313">
    <property type="term" value="C:cell envelope"/>
    <property type="evidence" value="ECO:0007669"/>
    <property type="project" value="UniProtKB-SubCell"/>
</dbReference>
<name>A0A1G9K9C5_9SPHI</name>
<dbReference type="Pfam" id="PF08534">
    <property type="entry name" value="Redoxin"/>
    <property type="match status" value="1"/>
</dbReference>
<dbReference type="PANTHER" id="PTHR42852">
    <property type="entry name" value="THIOL:DISULFIDE INTERCHANGE PROTEIN DSBE"/>
    <property type="match status" value="1"/>
</dbReference>
<protein>
    <submittedName>
        <fullName evidence="7">Thiol-disulfide isomerase or thioredoxin</fullName>
    </submittedName>
</protein>
<evidence type="ECO:0000313" key="8">
    <source>
        <dbReference type="Proteomes" id="UP000183200"/>
    </source>
</evidence>
<evidence type="ECO:0000256" key="4">
    <source>
        <dbReference type="ARBA" id="ARBA00023284"/>
    </source>
</evidence>
<evidence type="ECO:0000313" key="7">
    <source>
        <dbReference type="EMBL" id="SDL46024.1"/>
    </source>
</evidence>
<accession>A0A1G9K9C5</accession>
<keyword evidence="7" id="KW-0413">Isomerase</keyword>
<evidence type="ECO:0000256" key="1">
    <source>
        <dbReference type="ARBA" id="ARBA00004196"/>
    </source>
</evidence>
<dbReference type="InterPro" id="IPR050553">
    <property type="entry name" value="Thioredoxin_ResA/DsbE_sf"/>
</dbReference>
<dbReference type="AlphaFoldDB" id="A0A1G9K9C5"/>
<dbReference type="GO" id="GO:0017004">
    <property type="term" value="P:cytochrome complex assembly"/>
    <property type="evidence" value="ECO:0007669"/>
    <property type="project" value="UniProtKB-KW"/>
</dbReference>
<dbReference type="Pfam" id="PF14289">
    <property type="entry name" value="DUF4369"/>
    <property type="match status" value="1"/>
</dbReference>
<keyword evidence="3" id="KW-1015">Disulfide bond</keyword>
<comment type="subcellular location">
    <subcellularLocation>
        <location evidence="1">Cell envelope</location>
    </subcellularLocation>
</comment>
<keyword evidence="2" id="KW-0201">Cytochrome c-type biogenesis</keyword>
<keyword evidence="4" id="KW-0676">Redox-active center</keyword>
<dbReference type="Proteomes" id="UP000183200">
    <property type="component" value="Unassembled WGS sequence"/>
</dbReference>
<dbReference type="RefSeq" id="WP_083361646.1">
    <property type="nucleotide sequence ID" value="NZ_FNGY01000001.1"/>
</dbReference>
<reference evidence="8" key="1">
    <citation type="submission" date="2016-10" db="EMBL/GenBank/DDBJ databases">
        <authorList>
            <person name="Varghese N."/>
            <person name="Submissions S."/>
        </authorList>
    </citation>
    <scope>NUCLEOTIDE SEQUENCE [LARGE SCALE GENOMIC DNA]</scope>
    <source>
        <strain evidence="8">DSM 19110</strain>
    </source>
</reference>
<keyword evidence="8" id="KW-1185">Reference proteome</keyword>
<organism evidence="7 8">
    <name type="scientific">Pedobacter steynii</name>
    <dbReference type="NCBI Taxonomy" id="430522"/>
    <lineage>
        <taxon>Bacteria</taxon>
        <taxon>Pseudomonadati</taxon>
        <taxon>Bacteroidota</taxon>
        <taxon>Sphingobacteriia</taxon>
        <taxon>Sphingobacteriales</taxon>
        <taxon>Sphingobacteriaceae</taxon>
        <taxon>Pedobacter</taxon>
    </lineage>
</organism>
<dbReference type="GO" id="GO:0016491">
    <property type="term" value="F:oxidoreductase activity"/>
    <property type="evidence" value="ECO:0007669"/>
    <property type="project" value="InterPro"/>
</dbReference>
<dbReference type="InterPro" id="IPR013740">
    <property type="entry name" value="Redoxin"/>
</dbReference>
<feature type="chain" id="PRO_5010168829" evidence="5">
    <location>
        <begin position="20"/>
        <end position="369"/>
    </location>
</feature>
<dbReference type="Gene3D" id="3.40.30.10">
    <property type="entry name" value="Glutaredoxin"/>
    <property type="match status" value="1"/>
</dbReference>
<dbReference type="PANTHER" id="PTHR42852:SF6">
    <property type="entry name" value="THIOL:DISULFIDE INTERCHANGE PROTEIN DSBE"/>
    <property type="match status" value="1"/>
</dbReference>
<dbReference type="InterPro" id="IPR025380">
    <property type="entry name" value="DUF4369"/>
</dbReference>
<dbReference type="SUPFAM" id="SSF52833">
    <property type="entry name" value="Thioredoxin-like"/>
    <property type="match status" value="1"/>
</dbReference>